<keyword evidence="5" id="KW-0407">Ion channel</keyword>
<feature type="transmembrane region" description="Helical" evidence="2">
    <location>
        <begin position="68"/>
        <end position="93"/>
    </location>
</feature>
<proteinExistence type="predicted"/>
<organism evidence="5 6">
    <name type="scientific">Paucidesulfovibrio gracilis DSM 16080</name>
    <dbReference type="NCBI Taxonomy" id="1121449"/>
    <lineage>
        <taxon>Bacteria</taxon>
        <taxon>Pseudomonadati</taxon>
        <taxon>Thermodesulfobacteriota</taxon>
        <taxon>Desulfovibrionia</taxon>
        <taxon>Desulfovibrionales</taxon>
        <taxon>Desulfovibrionaceae</taxon>
        <taxon>Paucidesulfovibrio</taxon>
    </lineage>
</organism>
<dbReference type="STRING" id="1121449.SAMN02745704_01092"/>
<dbReference type="InterPro" id="IPR050721">
    <property type="entry name" value="Trk_Ktr_HKT_K-transport"/>
</dbReference>
<keyword evidence="5" id="KW-0813">Transport</keyword>
<evidence type="ECO:0000313" key="5">
    <source>
        <dbReference type="EMBL" id="SKA78136.1"/>
    </source>
</evidence>
<dbReference type="GO" id="GO:0005886">
    <property type="term" value="C:plasma membrane"/>
    <property type="evidence" value="ECO:0007669"/>
    <property type="project" value="UniProtKB-SubCell"/>
</dbReference>
<evidence type="ECO:0000256" key="2">
    <source>
        <dbReference type="SAM" id="Phobius"/>
    </source>
</evidence>
<feature type="domain" description="RCK N-terminal" evidence="3">
    <location>
        <begin position="112"/>
        <end position="230"/>
    </location>
</feature>
<dbReference type="Gene3D" id="3.40.50.720">
    <property type="entry name" value="NAD(P)-binding Rossmann-like Domain"/>
    <property type="match status" value="1"/>
</dbReference>
<dbReference type="EMBL" id="FUYC01000003">
    <property type="protein sequence ID" value="SKA78136.1"/>
    <property type="molecule type" value="Genomic_DNA"/>
</dbReference>
<keyword evidence="2" id="KW-0812">Transmembrane</keyword>
<dbReference type="InterPro" id="IPR036291">
    <property type="entry name" value="NAD(P)-bd_dom_sf"/>
</dbReference>
<dbReference type="SUPFAM" id="SSF81324">
    <property type="entry name" value="Voltage-gated potassium channels"/>
    <property type="match status" value="1"/>
</dbReference>
<reference evidence="5 6" key="1">
    <citation type="submission" date="2017-02" db="EMBL/GenBank/DDBJ databases">
        <authorList>
            <person name="Peterson S.W."/>
        </authorList>
    </citation>
    <scope>NUCLEOTIDE SEQUENCE [LARGE SCALE GENOMIC DNA]</scope>
    <source>
        <strain evidence="5 6">DSM 16080</strain>
    </source>
</reference>
<dbReference type="Gene3D" id="1.10.287.70">
    <property type="match status" value="1"/>
</dbReference>
<accession>A0A1T4WLA7</accession>
<dbReference type="GO" id="GO:0006813">
    <property type="term" value="P:potassium ion transport"/>
    <property type="evidence" value="ECO:0007669"/>
    <property type="project" value="InterPro"/>
</dbReference>
<protein>
    <submittedName>
        <fullName evidence="5">Voltage-gated potassium channel</fullName>
    </submittedName>
</protein>
<dbReference type="Pfam" id="PF07885">
    <property type="entry name" value="Ion_trans_2"/>
    <property type="match status" value="1"/>
</dbReference>
<dbReference type="SUPFAM" id="SSF51735">
    <property type="entry name" value="NAD(P)-binding Rossmann-fold domains"/>
    <property type="match status" value="1"/>
</dbReference>
<gene>
    <name evidence="5" type="ORF">SAMN02745704_01092</name>
</gene>
<dbReference type="RefSeq" id="WP_234990630.1">
    <property type="nucleotide sequence ID" value="NZ_FUYC01000003.1"/>
</dbReference>
<comment type="subcellular location">
    <subcellularLocation>
        <location evidence="1">Cell membrane</location>
        <topology evidence="1">Multi-pass membrane protein</topology>
    </subcellularLocation>
</comment>
<dbReference type="InterPro" id="IPR003148">
    <property type="entry name" value="RCK_N"/>
</dbReference>
<feature type="domain" description="Potassium channel" evidence="4">
    <location>
        <begin position="25"/>
        <end position="91"/>
    </location>
</feature>
<keyword evidence="2" id="KW-0472">Membrane</keyword>
<dbReference type="Pfam" id="PF02254">
    <property type="entry name" value="TrkA_N"/>
    <property type="match status" value="1"/>
</dbReference>
<keyword evidence="5" id="KW-0406">Ion transport</keyword>
<dbReference type="PANTHER" id="PTHR43833:SF9">
    <property type="entry name" value="POTASSIUM CHANNEL PROTEIN YUGO-RELATED"/>
    <property type="match status" value="1"/>
</dbReference>
<dbReference type="GO" id="GO:0034220">
    <property type="term" value="P:monoatomic ion transmembrane transport"/>
    <property type="evidence" value="ECO:0007669"/>
    <property type="project" value="UniProtKB-KW"/>
</dbReference>
<dbReference type="PRINTS" id="PR00169">
    <property type="entry name" value="KCHANNEL"/>
</dbReference>
<evidence type="ECO:0000256" key="1">
    <source>
        <dbReference type="ARBA" id="ARBA00004651"/>
    </source>
</evidence>
<evidence type="ECO:0000259" key="3">
    <source>
        <dbReference type="Pfam" id="PF02254"/>
    </source>
</evidence>
<dbReference type="Proteomes" id="UP000190027">
    <property type="component" value="Unassembled WGS sequence"/>
</dbReference>
<name>A0A1T4WLA7_9BACT</name>
<dbReference type="PANTHER" id="PTHR43833">
    <property type="entry name" value="POTASSIUM CHANNEL PROTEIN 2-RELATED-RELATED"/>
    <property type="match status" value="1"/>
</dbReference>
<keyword evidence="2" id="KW-1133">Transmembrane helix</keyword>
<sequence>MPSKRCNIRFTVLALGCYFAVVLLLFLTESSSDSANINSFSDALWYSVVTLTTVGYGDYYPVTPLGRIAGLFLILGSLGVLSLLIGTLTENIITLRESRRMGYGGTKFSQHVIIVGWDRFAEKVTAQLVTAHNKVCIITEHKENVELIYEQFPKEWVFVLFADLHNQEVLDKVNIAGAKVLFPNLKDDARNLVYVINLRKKHPTLQIVMTLDNYDLQQTFENAGVNYTISKSDVSSKMLASYIFEPDVARFNEDLLASASGQDDFDVQQYRILPKCCFAGKSFGDVFQSLRDECNAIAIGLSKKQEGGRVLHKLPSNGMLVEPDDFVVLITSGKVVTDLERLFGTSEGVF</sequence>
<dbReference type="AlphaFoldDB" id="A0A1T4WLA7"/>
<evidence type="ECO:0000259" key="4">
    <source>
        <dbReference type="Pfam" id="PF07885"/>
    </source>
</evidence>
<dbReference type="InterPro" id="IPR013099">
    <property type="entry name" value="K_chnl_dom"/>
</dbReference>
<evidence type="ECO:0000313" key="6">
    <source>
        <dbReference type="Proteomes" id="UP000190027"/>
    </source>
</evidence>
<keyword evidence="6" id="KW-1185">Reference proteome</keyword>